<organism evidence="2 3">
    <name type="scientific">Petropleomorpha daqingensis</name>
    <dbReference type="NCBI Taxonomy" id="2026353"/>
    <lineage>
        <taxon>Bacteria</taxon>
        <taxon>Bacillati</taxon>
        <taxon>Actinomycetota</taxon>
        <taxon>Actinomycetes</taxon>
        <taxon>Geodermatophilales</taxon>
        <taxon>Geodermatophilaceae</taxon>
        <taxon>Petropleomorpha</taxon>
    </lineage>
</organism>
<evidence type="ECO:0008006" key="4">
    <source>
        <dbReference type="Google" id="ProtNLM"/>
    </source>
</evidence>
<dbReference type="InterPro" id="IPR037359">
    <property type="entry name" value="NST/OST"/>
</dbReference>
<evidence type="ECO:0000256" key="1">
    <source>
        <dbReference type="ARBA" id="ARBA00022679"/>
    </source>
</evidence>
<dbReference type="EMBL" id="JACBZT010000001">
    <property type="protein sequence ID" value="NYJ08781.1"/>
    <property type="molecule type" value="Genomic_DNA"/>
</dbReference>
<evidence type="ECO:0000313" key="2">
    <source>
        <dbReference type="EMBL" id="NYJ08781.1"/>
    </source>
</evidence>
<comment type="caution">
    <text evidence="2">The sequence shown here is derived from an EMBL/GenBank/DDBJ whole genome shotgun (WGS) entry which is preliminary data.</text>
</comment>
<dbReference type="Proteomes" id="UP000541969">
    <property type="component" value="Unassembled WGS sequence"/>
</dbReference>
<dbReference type="PANTHER" id="PTHR10605">
    <property type="entry name" value="HEPARAN SULFATE SULFOTRANSFERASE"/>
    <property type="match status" value="1"/>
</dbReference>
<keyword evidence="1" id="KW-0808">Transferase</keyword>
<dbReference type="InterPro" id="IPR027417">
    <property type="entry name" value="P-loop_NTPase"/>
</dbReference>
<sequence>MAERLPTFFIAGAPKAGTTALHAALATHPGLYLSPVKEPKFYLTGGRPPDRAHQRGPGDAHSAREWIWRRDRYQALFAAAPPDVPSGESTPLYLYDRDAHRRIAADIPEARIVLVVRDPVDRAVSNWVHLRADGLEPEADFLPAVRAEEHRIASGWAPFWHYRGLGRYGEQLRDLLEHFPREQVLLLRYRQLVDSPQQTLDRVCAFLGVAEGQAHAVPPENVKPYVPDGVRYQLLARAARTGAALGAFAPPQVWRLASRPLLAALHAGRTSRPALPVEARREVLEPLLEDIALLEEVTGESFADWRSDTGRGDFRSRAAVQR</sequence>
<keyword evidence="3" id="KW-1185">Reference proteome</keyword>
<reference evidence="2 3" key="1">
    <citation type="submission" date="2020-07" db="EMBL/GenBank/DDBJ databases">
        <title>Sequencing the genomes of 1000 actinobacteria strains.</title>
        <authorList>
            <person name="Klenk H.-P."/>
        </authorList>
    </citation>
    <scope>NUCLEOTIDE SEQUENCE [LARGE SCALE GENOMIC DNA]</scope>
    <source>
        <strain evidence="2 3">DSM 104001</strain>
    </source>
</reference>
<dbReference type="GO" id="GO:0008146">
    <property type="term" value="F:sulfotransferase activity"/>
    <property type="evidence" value="ECO:0007669"/>
    <property type="project" value="InterPro"/>
</dbReference>
<dbReference type="RefSeq" id="WP_179721634.1">
    <property type="nucleotide sequence ID" value="NZ_JACBZT010000001.1"/>
</dbReference>
<evidence type="ECO:0000313" key="3">
    <source>
        <dbReference type="Proteomes" id="UP000541969"/>
    </source>
</evidence>
<name>A0A853CNL7_9ACTN</name>
<dbReference type="SUPFAM" id="SSF52540">
    <property type="entry name" value="P-loop containing nucleoside triphosphate hydrolases"/>
    <property type="match status" value="1"/>
</dbReference>
<proteinExistence type="predicted"/>
<dbReference type="AlphaFoldDB" id="A0A853CNL7"/>
<accession>A0A853CNL7</accession>
<dbReference type="Gene3D" id="3.40.50.300">
    <property type="entry name" value="P-loop containing nucleotide triphosphate hydrolases"/>
    <property type="match status" value="1"/>
</dbReference>
<dbReference type="PANTHER" id="PTHR10605:SF56">
    <property type="entry name" value="BIFUNCTIONAL HEPARAN SULFATE N-DEACETYLASE_N-SULFOTRANSFERASE"/>
    <property type="match status" value="1"/>
</dbReference>
<dbReference type="Pfam" id="PF13469">
    <property type="entry name" value="Sulfotransfer_3"/>
    <property type="match status" value="1"/>
</dbReference>
<protein>
    <recommendedName>
        <fullName evidence="4">Sulfotransferase family protein</fullName>
    </recommendedName>
</protein>
<gene>
    <name evidence="2" type="ORF">GGQ55_005059</name>
</gene>